<feature type="domain" description="CBS" evidence="3">
    <location>
        <begin position="42"/>
        <end position="101"/>
    </location>
</feature>
<feature type="domain" description="CBS" evidence="3">
    <location>
        <begin position="181"/>
        <end position="237"/>
    </location>
</feature>
<accession>A0A0S4KQX0</accession>
<dbReference type="InterPro" id="IPR046342">
    <property type="entry name" value="CBS_dom_sf"/>
</dbReference>
<dbReference type="PANTHER" id="PTHR43080:SF2">
    <property type="entry name" value="CBS DOMAIN-CONTAINING PROTEIN"/>
    <property type="match status" value="1"/>
</dbReference>
<feature type="domain" description="CBS" evidence="3">
    <location>
        <begin position="246"/>
        <end position="302"/>
    </location>
</feature>
<sequence length="311" mass="33813">MGKWAEAQEGRGVPGLRREEAIQRERGVEMSGQEGGLIKDFMRRYLEVVPRDTTVSFAAERMGVRRVGCVLVESGEPGRGPIGIVTETDVVRKVIAAGTDPTVTMVDQVMNSPIITIASDRTMLDASHMMETNHIRHLCVVEGGEVAGLISVRDLVRSFVDTEGGPVSELDRVYRPLSVLMATDLATIGSEASVLEAARQMRDKRIGSLLTVEAGELVGIVTESDLIRKGAASNRDGGTIRVSSMMSSPLLSIDVNRTIRDASRVMAERGVRHLAVRENGKIVGVLSVRDLVKMVSVRDRPRFLGAKSRHS</sequence>
<name>A0A0S4KQX0_9BACT</name>
<dbReference type="PANTHER" id="PTHR43080">
    <property type="entry name" value="CBS DOMAIN-CONTAINING PROTEIN CBSX3, MITOCHONDRIAL"/>
    <property type="match status" value="1"/>
</dbReference>
<feature type="domain" description="CBS" evidence="3">
    <location>
        <begin position="110"/>
        <end position="167"/>
    </location>
</feature>
<dbReference type="SMART" id="SM00116">
    <property type="entry name" value="CBS"/>
    <property type="match status" value="4"/>
</dbReference>
<reference evidence="5" key="1">
    <citation type="submission" date="2015-09" db="EMBL/GenBank/DDBJ databases">
        <authorList>
            <person name="Daims H."/>
        </authorList>
    </citation>
    <scope>NUCLEOTIDE SEQUENCE [LARGE SCALE GENOMIC DNA]</scope>
</reference>
<gene>
    <name evidence="4" type="ORF">NITINOP_0591</name>
</gene>
<dbReference type="Proteomes" id="UP000066284">
    <property type="component" value="Chromosome 1"/>
</dbReference>
<dbReference type="RefSeq" id="WP_062483019.1">
    <property type="nucleotide sequence ID" value="NZ_LN885086.1"/>
</dbReference>
<evidence type="ECO:0000256" key="1">
    <source>
        <dbReference type="ARBA" id="ARBA00023122"/>
    </source>
</evidence>
<organism evidence="4 5">
    <name type="scientific">Candidatus Nitrospira inopinata</name>
    <dbReference type="NCBI Taxonomy" id="1715989"/>
    <lineage>
        <taxon>Bacteria</taxon>
        <taxon>Pseudomonadati</taxon>
        <taxon>Nitrospirota</taxon>
        <taxon>Nitrospiria</taxon>
        <taxon>Nitrospirales</taxon>
        <taxon>Nitrospiraceae</taxon>
        <taxon>Nitrospira</taxon>
    </lineage>
</organism>
<dbReference type="Gene3D" id="3.10.580.10">
    <property type="entry name" value="CBS-domain"/>
    <property type="match status" value="2"/>
</dbReference>
<evidence type="ECO:0000259" key="3">
    <source>
        <dbReference type="PROSITE" id="PS51371"/>
    </source>
</evidence>
<dbReference type="InterPro" id="IPR051257">
    <property type="entry name" value="Diverse_CBS-Domain"/>
</dbReference>
<proteinExistence type="predicted"/>
<dbReference type="STRING" id="1715989.NITINOP_0591"/>
<dbReference type="OrthoDB" id="9771532at2"/>
<evidence type="ECO:0000256" key="2">
    <source>
        <dbReference type="PROSITE-ProRule" id="PRU00703"/>
    </source>
</evidence>
<evidence type="ECO:0000313" key="5">
    <source>
        <dbReference type="Proteomes" id="UP000066284"/>
    </source>
</evidence>
<dbReference type="SUPFAM" id="SSF54631">
    <property type="entry name" value="CBS-domain pair"/>
    <property type="match status" value="2"/>
</dbReference>
<dbReference type="Pfam" id="PF00571">
    <property type="entry name" value="CBS"/>
    <property type="match status" value="4"/>
</dbReference>
<dbReference type="InterPro" id="IPR000644">
    <property type="entry name" value="CBS_dom"/>
</dbReference>
<keyword evidence="5" id="KW-1185">Reference proteome</keyword>
<dbReference type="PROSITE" id="PS51371">
    <property type="entry name" value="CBS"/>
    <property type="match status" value="4"/>
</dbReference>
<keyword evidence="1 2" id="KW-0129">CBS domain</keyword>
<evidence type="ECO:0000313" key="4">
    <source>
        <dbReference type="EMBL" id="CUQ65566.1"/>
    </source>
</evidence>
<dbReference type="EMBL" id="LN885086">
    <property type="protein sequence ID" value="CUQ65566.1"/>
    <property type="molecule type" value="Genomic_DNA"/>
</dbReference>
<dbReference type="AlphaFoldDB" id="A0A0S4KQX0"/>
<protein>
    <recommendedName>
        <fullName evidence="3">CBS domain-containing protein</fullName>
    </recommendedName>
</protein>
<dbReference type="KEGG" id="nio:NITINOP_0591"/>